<gene>
    <name evidence="2" type="ORF">A3G33_03960</name>
</gene>
<proteinExistence type="predicted"/>
<dbReference type="InterPro" id="IPR012729">
    <property type="entry name" value="ThiF_fam2"/>
</dbReference>
<dbReference type="Gene3D" id="3.40.50.720">
    <property type="entry name" value="NAD(P)-binding Rossmann-like Domain"/>
    <property type="match status" value="1"/>
</dbReference>
<dbReference type="PANTHER" id="PTHR43267:SF3">
    <property type="entry name" value="THIF PROTEIN"/>
    <property type="match status" value="1"/>
</dbReference>
<organism evidence="2 3">
    <name type="scientific">Candidatus Danuiimicrobium aquiferis</name>
    <dbReference type="NCBI Taxonomy" id="1801832"/>
    <lineage>
        <taxon>Bacteria</taxon>
        <taxon>Pseudomonadati</taxon>
        <taxon>Candidatus Omnitrophota</taxon>
        <taxon>Candidatus Danuiimicrobium</taxon>
    </lineage>
</organism>
<dbReference type="InterPro" id="IPR000594">
    <property type="entry name" value="ThiF_NAD_FAD-bd"/>
</dbReference>
<dbReference type="PANTHER" id="PTHR43267">
    <property type="entry name" value="TRNA THREONYLCARBAMOYLADENOSINE DEHYDRATASE"/>
    <property type="match status" value="1"/>
</dbReference>
<reference evidence="2 3" key="1">
    <citation type="journal article" date="2016" name="Nat. Commun.">
        <title>Thousands of microbial genomes shed light on interconnected biogeochemical processes in an aquifer system.</title>
        <authorList>
            <person name="Anantharaman K."/>
            <person name="Brown C.T."/>
            <person name="Hug L.A."/>
            <person name="Sharon I."/>
            <person name="Castelle C.J."/>
            <person name="Probst A.J."/>
            <person name="Thomas B.C."/>
            <person name="Singh A."/>
            <person name="Wilkins M.J."/>
            <person name="Karaoz U."/>
            <person name="Brodie E.L."/>
            <person name="Williams K.H."/>
            <person name="Hubbard S.S."/>
            <person name="Banfield J.F."/>
        </authorList>
    </citation>
    <scope>NUCLEOTIDE SEQUENCE [LARGE SCALE GENOMIC DNA]</scope>
</reference>
<name>A0A1G1KZF7_9BACT</name>
<dbReference type="NCBIfam" id="TIGR02354">
    <property type="entry name" value="thiF_fam2"/>
    <property type="match status" value="1"/>
</dbReference>
<dbReference type="GO" id="GO:0008641">
    <property type="term" value="F:ubiquitin-like modifier activating enzyme activity"/>
    <property type="evidence" value="ECO:0007669"/>
    <property type="project" value="InterPro"/>
</dbReference>
<evidence type="ECO:0000313" key="3">
    <source>
        <dbReference type="Proteomes" id="UP000178187"/>
    </source>
</evidence>
<dbReference type="GO" id="GO:0061503">
    <property type="term" value="F:tRNA threonylcarbamoyladenosine dehydratase"/>
    <property type="evidence" value="ECO:0007669"/>
    <property type="project" value="TreeGrafter"/>
</dbReference>
<dbReference type="Pfam" id="PF00899">
    <property type="entry name" value="ThiF"/>
    <property type="match status" value="1"/>
</dbReference>
<dbReference type="NCBIfam" id="NF006395">
    <property type="entry name" value="PRK08644.1"/>
    <property type="match status" value="1"/>
</dbReference>
<sequence length="216" mass="23830">MTTNAFRENLIEKLGESNLQKIETAEVGLAGAGGLGSNCALNLVRVGFKNLTIVDFDIVALSNLDRQFYFADQIGIKKTEALKINLLRINPYLNLKMIDRKIEKTNIAELFYDCAIVVECFDRAEYKSMLAAELLPLGKFIVSASGLGGIGHSDDIKIHKIKSNFIIVGDLKSDIAHAPALSPRVNIAAAKQADVVLEFVISRRNKLNRHLKNADF</sequence>
<dbReference type="EMBL" id="MHFR01000035">
    <property type="protein sequence ID" value="OGW98286.1"/>
    <property type="molecule type" value="Genomic_DNA"/>
</dbReference>
<evidence type="ECO:0000259" key="1">
    <source>
        <dbReference type="Pfam" id="PF00899"/>
    </source>
</evidence>
<accession>A0A1G1KZF7</accession>
<feature type="domain" description="THIF-type NAD/FAD binding fold" evidence="1">
    <location>
        <begin position="11"/>
        <end position="157"/>
    </location>
</feature>
<protein>
    <submittedName>
        <fullName evidence="2">Thiamine biosynthesis protein ThiF</fullName>
    </submittedName>
</protein>
<dbReference type="InterPro" id="IPR035985">
    <property type="entry name" value="Ubiquitin-activating_enz"/>
</dbReference>
<dbReference type="SUPFAM" id="SSF69572">
    <property type="entry name" value="Activating enzymes of the ubiquitin-like proteins"/>
    <property type="match status" value="1"/>
</dbReference>
<dbReference type="Proteomes" id="UP000178187">
    <property type="component" value="Unassembled WGS sequence"/>
</dbReference>
<dbReference type="InterPro" id="IPR045886">
    <property type="entry name" value="ThiF/MoeB/HesA"/>
</dbReference>
<dbReference type="GO" id="GO:0061504">
    <property type="term" value="P:cyclic threonylcarbamoyladenosine biosynthetic process"/>
    <property type="evidence" value="ECO:0007669"/>
    <property type="project" value="TreeGrafter"/>
</dbReference>
<evidence type="ECO:0000313" key="2">
    <source>
        <dbReference type="EMBL" id="OGW98286.1"/>
    </source>
</evidence>
<comment type="caution">
    <text evidence="2">The sequence shown here is derived from an EMBL/GenBank/DDBJ whole genome shotgun (WGS) entry which is preliminary data.</text>
</comment>
<dbReference type="AlphaFoldDB" id="A0A1G1KZF7"/>